<proteinExistence type="inferred from homology"/>
<name>A0A840B3F3_9SPHN</name>
<comment type="cofactor">
    <cofactor evidence="1">
        <name>FMN</name>
        <dbReference type="ChEBI" id="CHEBI:58210"/>
    </cofactor>
</comment>
<evidence type="ECO:0000313" key="8">
    <source>
        <dbReference type="Proteomes" id="UP000581447"/>
    </source>
</evidence>
<reference evidence="7 8" key="1">
    <citation type="submission" date="2020-08" db="EMBL/GenBank/DDBJ databases">
        <title>Genomic Encyclopedia of Type Strains, Phase IV (KMG-IV): sequencing the most valuable type-strain genomes for metagenomic binning, comparative biology and taxonomic classification.</title>
        <authorList>
            <person name="Goeker M."/>
        </authorList>
    </citation>
    <scope>NUCLEOTIDE SEQUENCE [LARGE SCALE GENOMIC DNA]</scope>
    <source>
        <strain evidence="7 8">DSM 29050</strain>
    </source>
</reference>
<dbReference type="AlphaFoldDB" id="A0A840B3F3"/>
<keyword evidence="5" id="KW-0560">Oxidoreductase</keyword>
<accession>A0A840B3F3</accession>
<keyword evidence="3" id="KW-0285">Flavoprotein</keyword>
<keyword evidence="4" id="KW-0288">FMN</keyword>
<evidence type="ECO:0000313" key="7">
    <source>
        <dbReference type="EMBL" id="MBB3943696.1"/>
    </source>
</evidence>
<gene>
    <name evidence="7" type="ORF">GGR91_001954</name>
</gene>
<dbReference type="InterPro" id="IPR029479">
    <property type="entry name" value="Nitroreductase"/>
</dbReference>
<protein>
    <submittedName>
        <fullName evidence="7">Nitroreductase</fullName>
    </submittedName>
</protein>
<organism evidence="7 8">
    <name type="scientific">Sphingorhabdus rigui</name>
    <dbReference type="NCBI Taxonomy" id="1282858"/>
    <lineage>
        <taxon>Bacteria</taxon>
        <taxon>Pseudomonadati</taxon>
        <taxon>Pseudomonadota</taxon>
        <taxon>Alphaproteobacteria</taxon>
        <taxon>Sphingomonadales</taxon>
        <taxon>Sphingomonadaceae</taxon>
        <taxon>Sphingorhabdus</taxon>
    </lineage>
</organism>
<evidence type="ECO:0000256" key="5">
    <source>
        <dbReference type="ARBA" id="ARBA00023002"/>
    </source>
</evidence>
<dbReference type="Proteomes" id="UP000581447">
    <property type="component" value="Unassembled WGS sequence"/>
</dbReference>
<evidence type="ECO:0000256" key="3">
    <source>
        <dbReference type="ARBA" id="ARBA00022630"/>
    </source>
</evidence>
<dbReference type="PANTHER" id="PTHR43673:SF2">
    <property type="entry name" value="NITROREDUCTASE"/>
    <property type="match status" value="1"/>
</dbReference>
<dbReference type="InterPro" id="IPR000415">
    <property type="entry name" value="Nitroreductase-like"/>
</dbReference>
<comment type="similarity">
    <text evidence="2">Belongs to the nitroreductase family.</text>
</comment>
<dbReference type="RefSeq" id="WP_183941974.1">
    <property type="nucleotide sequence ID" value="NZ_BAABBG010000005.1"/>
</dbReference>
<dbReference type="PANTHER" id="PTHR43673">
    <property type="entry name" value="NAD(P)H NITROREDUCTASE YDGI-RELATED"/>
    <property type="match status" value="1"/>
</dbReference>
<dbReference type="EMBL" id="JACIEA010000002">
    <property type="protein sequence ID" value="MBB3943696.1"/>
    <property type="molecule type" value="Genomic_DNA"/>
</dbReference>
<feature type="domain" description="Nitroreductase" evidence="6">
    <location>
        <begin position="11"/>
        <end position="197"/>
    </location>
</feature>
<dbReference type="Pfam" id="PF00881">
    <property type="entry name" value="Nitroreductase"/>
    <property type="match status" value="1"/>
</dbReference>
<keyword evidence="8" id="KW-1185">Reference proteome</keyword>
<comment type="caution">
    <text evidence="7">The sequence shown here is derived from an EMBL/GenBank/DDBJ whole genome shotgun (WGS) entry which is preliminary data.</text>
</comment>
<evidence type="ECO:0000259" key="6">
    <source>
        <dbReference type="Pfam" id="PF00881"/>
    </source>
</evidence>
<sequence length="223" mass="25179">MNNLTVSEAVLSRRSIRAFKPDPVPLDVLHRVMDTARWAPSGCNFQPWEATILTGEPLAELQKKMLASPMQDPPEYSWSEPEVIPECKARLQQVGASMYQAMGIGRSDADARSQFVHNNVMSFKAPAVLMCYFDRRMGSPQWSDVGMWLQTIMLLLRGEGLDTCPQEFLAMHAKLIKEFIGVSDETHIFFCGIAIGYRDEEAAVNAFDRQREPVEGNVRFMGF</sequence>
<evidence type="ECO:0000256" key="4">
    <source>
        <dbReference type="ARBA" id="ARBA00022643"/>
    </source>
</evidence>
<evidence type="ECO:0000256" key="1">
    <source>
        <dbReference type="ARBA" id="ARBA00001917"/>
    </source>
</evidence>
<dbReference type="CDD" id="cd02136">
    <property type="entry name" value="PnbA_NfnB-like"/>
    <property type="match status" value="1"/>
</dbReference>
<evidence type="ECO:0000256" key="2">
    <source>
        <dbReference type="ARBA" id="ARBA00007118"/>
    </source>
</evidence>
<dbReference type="GO" id="GO:0016491">
    <property type="term" value="F:oxidoreductase activity"/>
    <property type="evidence" value="ECO:0007669"/>
    <property type="project" value="UniProtKB-KW"/>
</dbReference>
<dbReference type="SUPFAM" id="SSF55469">
    <property type="entry name" value="FMN-dependent nitroreductase-like"/>
    <property type="match status" value="1"/>
</dbReference>
<dbReference type="Gene3D" id="3.40.109.10">
    <property type="entry name" value="NADH Oxidase"/>
    <property type="match status" value="1"/>
</dbReference>